<comment type="caution">
    <text evidence="2">The sequence shown here is derived from an EMBL/GenBank/DDBJ whole genome shotgun (WGS) entry which is preliminary data.</text>
</comment>
<sequence>MELWFFGLKAQRGPAPGGGRGGEGVRRANRHTVASSSSKSRNQVSVRDRARECRRERRGWLTEAERRREAGSLRIWGGRGETTAGGGSDRSDTGFMSPNERGPQRVWAALGRNLDRIAGEDHFGPTYQGPYYDPNLSNYHH</sequence>
<dbReference type="AlphaFoldDB" id="A0A426XWZ0"/>
<organism evidence="2 3">
    <name type="scientific">Ensete ventricosum</name>
    <name type="common">Abyssinian banana</name>
    <name type="synonym">Musa ensete</name>
    <dbReference type="NCBI Taxonomy" id="4639"/>
    <lineage>
        <taxon>Eukaryota</taxon>
        <taxon>Viridiplantae</taxon>
        <taxon>Streptophyta</taxon>
        <taxon>Embryophyta</taxon>
        <taxon>Tracheophyta</taxon>
        <taxon>Spermatophyta</taxon>
        <taxon>Magnoliopsida</taxon>
        <taxon>Liliopsida</taxon>
        <taxon>Zingiberales</taxon>
        <taxon>Musaceae</taxon>
        <taxon>Ensete</taxon>
    </lineage>
</organism>
<proteinExistence type="predicted"/>
<gene>
    <name evidence="2" type="ORF">B296_00035855</name>
</gene>
<feature type="region of interest" description="Disordered" evidence="1">
    <location>
        <begin position="11"/>
        <end position="53"/>
    </location>
</feature>
<protein>
    <submittedName>
        <fullName evidence="2">Uncharacterized protein</fullName>
    </submittedName>
</protein>
<dbReference type="EMBL" id="AMZH03016752">
    <property type="protein sequence ID" value="RRT44019.1"/>
    <property type="molecule type" value="Genomic_DNA"/>
</dbReference>
<feature type="compositionally biased region" description="Gly residues" evidence="1">
    <location>
        <begin position="77"/>
        <end position="88"/>
    </location>
</feature>
<evidence type="ECO:0000313" key="2">
    <source>
        <dbReference type="EMBL" id="RRT44019.1"/>
    </source>
</evidence>
<accession>A0A426XWZ0</accession>
<evidence type="ECO:0000313" key="3">
    <source>
        <dbReference type="Proteomes" id="UP000287651"/>
    </source>
</evidence>
<feature type="region of interest" description="Disordered" evidence="1">
    <location>
        <begin position="71"/>
        <end position="104"/>
    </location>
</feature>
<evidence type="ECO:0000256" key="1">
    <source>
        <dbReference type="SAM" id="MobiDB-lite"/>
    </source>
</evidence>
<dbReference type="Proteomes" id="UP000287651">
    <property type="component" value="Unassembled WGS sequence"/>
</dbReference>
<name>A0A426XWZ0_ENSVE</name>
<reference evidence="2 3" key="1">
    <citation type="journal article" date="2014" name="Agronomy (Basel)">
        <title>A Draft Genome Sequence for Ensete ventricosum, the Drought-Tolerant Tree Against Hunger.</title>
        <authorList>
            <person name="Harrison J."/>
            <person name="Moore K.A."/>
            <person name="Paszkiewicz K."/>
            <person name="Jones T."/>
            <person name="Grant M."/>
            <person name="Ambacheew D."/>
            <person name="Muzemil S."/>
            <person name="Studholme D.J."/>
        </authorList>
    </citation>
    <scope>NUCLEOTIDE SEQUENCE [LARGE SCALE GENOMIC DNA]</scope>
</reference>